<dbReference type="InterPro" id="IPR013118">
    <property type="entry name" value="Mannitol_DH_C"/>
</dbReference>
<evidence type="ECO:0000313" key="6">
    <source>
        <dbReference type="EMBL" id="EHL16756.1"/>
    </source>
</evidence>
<dbReference type="GO" id="GO:0005829">
    <property type="term" value="C:cytosol"/>
    <property type="evidence" value="ECO:0007669"/>
    <property type="project" value="TreeGrafter"/>
</dbReference>
<evidence type="ECO:0000259" key="5">
    <source>
        <dbReference type="Pfam" id="PF08125"/>
    </source>
</evidence>
<evidence type="ECO:0000256" key="1">
    <source>
        <dbReference type="ARBA" id="ARBA00023002"/>
    </source>
</evidence>
<gene>
    <name evidence="6" type="ORF">HMPREF9630_01845</name>
</gene>
<comment type="caution">
    <text evidence="6">The sequence shown here is derived from an EMBL/GenBank/DDBJ whole genome shotgun (WGS) entry which is preliminary data.</text>
</comment>
<dbReference type="Pfam" id="PF01232">
    <property type="entry name" value="Mannitol_dh"/>
    <property type="match status" value="1"/>
</dbReference>
<dbReference type="PANTHER" id="PTHR30524">
    <property type="entry name" value="MANNITOL-1-PHOSPHATE 5-DEHYDROGENASE"/>
    <property type="match status" value="1"/>
</dbReference>
<dbReference type="SUPFAM" id="SSF48179">
    <property type="entry name" value="6-phosphogluconate dehydrogenase C-terminal domain-like"/>
    <property type="match status" value="1"/>
</dbReference>
<dbReference type="Gene3D" id="3.40.50.720">
    <property type="entry name" value="NAD(P)-binding Rossmann-like Domain"/>
    <property type="match status" value="1"/>
</dbReference>
<reference evidence="6 7" key="1">
    <citation type="submission" date="2012-05" db="EMBL/GenBank/DDBJ databases">
        <title>The Genome Sequence of Eubacteriaceae bacterium CM2.</title>
        <authorList>
            <consortium name="The Broad Institute Genome Sequencing Platform"/>
            <person name="Earl A."/>
            <person name="Ward D."/>
            <person name="Feldgarden M."/>
            <person name="Gevers D."/>
            <person name="Sizova M."/>
            <person name="Hazen A."/>
            <person name="Epstein S."/>
            <person name="Walker B."/>
            <person name="Young S.K."/>
            <person name="Zeng Q."/>
            <person name="Gargeya S."/>
            <person name="Fitzgerald M."/>
            <person name="Haas B."/>
            <person name="Abouelleil A."/>
            <person name="Alvarado L."/>
            <person name="Arachchi H.M."/>
            <person name="Berlin A."/>
            <person name="Chapman S.B."/>
            <person name="Goldberg J."/>
            <person name="Griggs A."/>
            <person name="Gujja S."/>
            <person name="Hansen M."/>
            <person name="Howarth C."/>
            <person name="Imamovic A."/>
            <person name="Larimer J."/>
            <person name="McCowen C."/>
            <person name="Montmayeur A."/>
            <person name="Murphy C."/>
            <person name="Neiman D."/>
            <person name="Pearson M."/>
            <person name="Priest M."/>
            <person name="Roberts A."/>
            <person name="Saif S."/>
            <person name="Shea T."/>
            <person name="Sisk P."/>
            <person name="Sykes S."/>
            <person name="Wortman J."/>
            <person name="Nusbaum C."/>
            <person name="Birren B."/>
        </authorList>
    </citation>
    <scope>NUCLEOTIDE SEQUENCE [LARGE SCALE GENOMIC DNA]</scope>
    <source>
        <strain evidence="6 7">CM2</strain>
    </source>
</reference>
<dbReference type="InterPro" id="IPR013328">
    <property type="entry name" value="6PGD_dom2"/>
</dbReference>
<dbReference type="InterPro" id="IPR036291">
    <property type="entry name" value="NAD(P)-bd_dom_sf"/>
</dbReference>
<evidence type="ECO:0000259" key="4">
    <source>
        <dbReference type="Pfam" id="PF01232"/>
    </source>
</evidence>
<dbReference type="AlphaFoldDB" id="V9HK80"/>
<dbReference type="RefSeq" id="WP_009527497.1">
    <property type="nucleotide sequence ID" value="NZ_JH815225.1"/>
</dbReference>
<dbReference type="Gene3D" id="1.10.1040.10">
    <property type="entry name" value="N-(1-d-carboxylethyl)-l-norvaline Dehydrogenase, domain 2"/>
    <property type="match status" value="1"/>
</dbReference>
<accession>V9HK80</accession>
<comment type="catalytic activity">
    <reaction evidence="3">
        <text>D-mannitol 1-phosphate + NAD(+) = beta-D-fructose 6-phosphate + NADH + H(+)</text>
        <dbReference type="Rhea" id="RHEA:19661"/>
        <dbReference type="ChEBI" id="CHEBI:15378"/>
        <dbReference type="ChEBI" id="CHEBI:57540"/>
        <dbReference type="ChEBI" id="CHEBI:57634"/>
        <dbReference type="ChEBI" id="CHEBI:57945"/>
        <dbReference type="ChEBI" id="CHEBI:61381"/>
        <dbReference type="EC" id="1.1.1.17"/>
    </reaction>
</comment>
<dbReference type="InterPro" id="IPR008927">
    <property type="entry name" value="6-PGluconate_DH-like_C_sf"/>
</dbReference>
<feature type="domain" description="Mannitol dehydrogenase C-terminal" evidence="5">
    <location>
        <begin position="257"/>
        <end position="393"/>
    </location>
</feature>
<dbReference type="OrthoDB" id="9768714at2"/>
<dbReference type="HOGENOM" id="CLU_027324_1_0_9"/>
<name>V9HK80_9FIRM</name>
<evidence type="ECO:0000313" key="7">
    <source>
        <dbReference type="Proteomes" id="UP000017818"/>
    </source>
</evidence>
<protein>
    <recommendedName>
        <fullName evidence="8">Tagaturonate reductase</fullName>
    </recommendedName>
</protein>
<dbReference type="GO" id="GO:0019592">
    <property type="term" value="P:mannitol catabolic process"/>
    <property type="evidence" value="ECO:0007669"/>
    <property type="project" value="TreeGrafter"/>
</dbReference>
<organism evidence="6 7">
    <name type="scientific">Peptoanaerobacter stomatis</name>
    <dbReference type="NCBI Taxonomy" id="796937"/>
    <lineage>
        <taxon>Bacteria</taxon>
        <taxon>Bacillati</taxon>
        <taxon>Bacillota</taxon>
        <taxon>Clostridia</taxon>
        <taxon>Peptostreptococcales</taxon>
        <taxon>Filifactoraceae</taxon>
        <taxon>Peptoanaerobacter</taxon>
    </lineage>
</organism>
<keyword evidence="1" id="KW-0560">Oxidoreductase</keyword>
<dbReference type="Pfam" id="PF08125">
    <property type="entry name" value="Mannitol_dh_C"/>
    <property type="match status" value="1"/>
</dbReference>
<dbReference type="NCBIfam" id="NF002969">
    <property type="entry name" value="PRK03643.1"/>
    <property type="match status" value="1"/>
</dbReference>
<dbReference type="SUPFAM" id="SSF51735">
    <property type="entry name" value="NAD(P)-binding Rossmann-fold domains"/>
    <property type="match status" value="1"/>
</dbReference>
<dbReference type="Proteomes" id="UP000017818">
    <property type="component" value="Unassembled WGS sequence"/>
</dbReference>
<dbReference type="EMBL" id="AFZF02000008">
    <property type="protein sequence ID" value="EHL16756.1"/>
    <property type="molecule type" value="Genomic_DNA"/>
</dbReference>
<proteinExistence type="predicted"/>
<dbReference type="InterPro" id="IPR013131">
    <property type="entry name" value="Mannitol_DH_N"/>
</dbReference>
<sequence length="446" mass="51908">MQEYIRVIQFGEGNFLRGFVDYFLFKLKEKNICNSDVVVVQPLKNGMCQVLKEQECNYNLYLRGVQDKQVVSEHAYIDIISNCINPYEDYESYINLAKDKKFKFIVSNTTESGIEFDDTNKFDDRPAKSFPGKLTQLLYERYKRNLEGFIVLSCELIDNNGDELKKCVLKYSDFWNLGEDFKNWISKRNTFCSTLVDRIVTGYPKDEKELEKFREELGYDDKCLDTAEIFHQWVIEGDFEELLPFRKAGFNIIWTDDVSPYKKRKVRILNGAHTSLVLGARLYGLNTVDECLNDDTINTFLNRCVFDEIIPTLGSNQDDIDFGNAVIDRFSNPFIKHQLLSIALNSVSKFDVRVLPTIVEYKEKYKVYPKALSFSLAALIKFYKGDEANDSESVMEFMKKSTVKEILDSNLWHVNISDMYDIVNNYYNMISNDGIKTAFDKLLKED</sequence>
<dbReference type="GO" id="GO:0008926">
    <property type="term" value="F:mannitol-1-phosphate 5-dehydrogenase activity"/>
    <property type="evidence" value="ECO:0007669"/>
    <property type="project" value="UniProtKB-EC"/>
</dbReference>
<evidence type="ECO:0008006" key="8">
    <source>
        <dbReference type="Google" id="ProtNLM"/>
    </source>
</evidence>
<evidence type="ECO:0000256" key="2">
    <source>
        <dbReference type="ARBA" id="ARBA00023027"/>
    </source>
</evidence>
<keyword evidence="2" id="KW-0520">NAD</keyword>
<dbReference type="PANTHER" id="PTHR30524:SF0">
    <property type="entry name" value="ALTRONATE OXIDOREDUCTASE-RELATED"/>
    <property type="match status" value="1"/>
</dbReference>
<evidence type="ECO:0000256" key="3">
    <source>
        <dbReference type="ARBA" id="ARBA00048615"/>
    </source>
</evidence>
<dbReference type="PATRIC" id="fig|796939.3.peg.1367"/>
<feature type="domain" description="Mannitol dehydrogenase N-terminal" evidence="4">
    <location>
        <begin position="6"/>
        <end position="239"/>
    </location>
</feature>